<dbReference type="AlphaFoldDB" id="W2YV73"/>
<protein>
    <submittedName>
        <fullName evidence="2">Uncharacterized protein</fullName>
    </submittedName>
</protein>
<sequence>MARCAGRLNPTRNGWETDWASEVRENSTMGSQPLRQRRPRQALAPHVGWATQAAQ</sequence>
<name>W2YV73_PHYNI</name>
<organism evidence="2 3">
    <name type="scientific">Phytophthora nicotianae P10297</name>
    <dbReference type="NCBI Taxonomy" id="1317064"/>
    <lineage>
        <taxon>Eukaryota</taxon>
        <taxon>Sar</taxon>
        <taxon>Stramenopiles</taxon>
        <taxon>Oomycota</taxon>
        <taxon>Peronosporomycetes</taxon>
        <taxon>Peronosporales</taxon>
        <taxon>Peronosporaceae</taxon>
        <taxon>Phytophthora</taxon>
    </lineage>
</organism>
<accession>W2YV73</accession>
<feature type="non-terminal residue" evidence="2">
    <location>
        <position position="55"/>
    </location>
</feature>
<proteinExistence type="predicted"/>
<gene>
    <name evidence="2" type="ORF">F442_13808</name>
</gene>
<evidence type="ECO:0000313" key="3">
    <source>
        <dbReference type="Proteomes" id="UP000018948"/>
    </source>
</evidence>
<reference evidence="2 3" key="1">
    <citation type="submission" date="2013-11" db="EMBL/GenBank/DDBJ databases">
        <title>The Genome Sequence of Phytophthora parasitica P10297.</title>
        <authorList>
            <consortium name="The Broad Institute Genomics Platform"/>
            <person name="Russ C."/>
            <person name="Tyler B."/>
            <person name="Panabieres F."/>
            <person name="Shan W."/>
            <person name="Tripathy S."/>
            <person name="Grunwald N."/>
            <person name="Machado M."/>
            <person name="Johnson C.S."/>
            <person name="Walker B."/>
            <person name="Young S.K."/>
            <person name="Zeng Q."/>
            <person name="Gargeya S."/>
            <person name="Fitzgerald M."/>
            <person name="Haas B."/>
            <person name="Abouelleil A."/>
            <person name="Allen A.W."/>
            <person name="Alvarado L."/>
            <person name="Arachchi H.M."/>
            <person name="Berlin A.M."/>
            <person name="Chapman S.B."/>
            <person name="Gainer-Dewar J."/>
            <person name="Goldberg J."/>
            <person name="Griggs A."/>
            <person name="Gujja S."/>
            <person name="Hansen M."/>
            <person name="Howarth C."/>
            <person name="Imamovic A."/>
            <person name="Ireland A."/>
            <person name="Larimer J."/>
            <person name="McCowan C."/>
            <person name="Murphy C."/>
            <person name="Pearson M."/>
            <person name="Poon T.W."/>
            <person name="Priest M."/>
            <person name="Roberts A."/>
            <person name="Saif S."/>
            <person name="Shea T."/>
            <person name="Sisk P."/>
            <person name="Sykes S."/>
            <person name="Wortman J."/>
            <person name="Nusbaum C."/>
            <person name="Birren B."/>
        </authorList>
    </citation>
    <scope>NUCLEOTIDE SEQUENCE [LARGE SCALE GENOMIC DNA]</scope>
    <source>
        <strain evidence="2 3">P10297</strain>
    </source>
</reference>
<dbReference type="EMBL" id="ANIY01002892">
    <property type="protein sequence ID" value="ETP38641.1"/>
    <property type="molecule type" value="Genomic_DNA"/>
</dbReference>
<feature type="region of interest" description="Disordered" evidence="1">
    <location>
        <begin position="1"/>
        <end position="55"/>
    </location>
</feature>
<evidence type="ECO:0000313" key="2">
    <source>
        <dbReference type="EMBL" id="ETP38641.1"/>
    </source>
</evidence>
<comment type="caution">
    <text evidence="2">The sequence shown here is derived from an EMBL/GenBank/DDBJ whole genome shotgun (WGS) entry which is preliminary data.</text>
</comment>
<dbReference type="Proteomes" id="UP000018948">
    <property type="component" value="Unassembled WGS sequence"/>
</dbReference>
<evidence type="ECO:0000256" key="1">
    <source>
        <dbReference type="SAM" id="MobiDB-lite"/>
    </source>
</evidence>